<dbReference type="PROSITE" id="PS00478">
    <property type="entry name" value="LIM_DOMAIN_1"/>
    <property type="match status" value="1"/>
</dbReference>
<feature type="region of interest" description="Disordered" evidence="5">
    <location>
        <begin position="1153"/>
        <end position="1175"/>
    </location>
</feature>
<dbReference type="SMART" id="SM00109">
    <property type="entry name" value="C1"/>
    <property type="match status" value="1"/>
</dbReference>
<dbReference type="Gene3D" id="3.30.60.20">
    <property type="match status" value="1"/>
</dbReference>
<dbReference type="CDD" id="cd00029">
    <property type="entry name" value="C1"/>
    <property type="match status" value="1"/>
</dbReference>
<feature type="region of interest" description="Disordered" evidence="5">
    <location>
        <begin position="380"/>
        <end position="501"/>
    </location>
</feature>
<protein>
    <submittedName>
        <fullName evidence="9">Rho-type gtpase-activating protein</fullName>
    </submittedName>
</protein>
<dbReference type="PROSITE" id="PS50023">
    <property type="entry name" value="LIM_DOMAIN_2"/>
    <property type="match status" value="1"/>
</dbReference>
<dbReference type="Gene3D" id="1.10.555.10">
    <property type="entry name" value="Rho GTPase activation protein"/>
    <property type="match status" value="1"/>
</dbReference>
<evidence type="ECO:0000256" key="3">
    <source>
        <dbReference type="ARBA" id="ARBA00022833"/>
    </source>
</evidence>
<evidence type="ECO:0000256" key="1">
    <source>
        <dbReference type="ARBA" id="ARBA00022468"/>
    </source>
</evidence>
<feature type="domain" description="Phorbol-ester/DAG-type" evidence="7">
    <location>
        <begin position="728"/>
        <end position="778"/>
    </location>
</feature>
<reference evidence="9" key="1">
    <citation type="submission" date="2022-07" db="EMBL/GenBank/DDBJ databases">
        <title>Phylogenomic reconstructions and comparative analyses of Kickxellomycotina fungi.</title>
        <authorList>
            <person name="Reynolds N.K."/>
            <person name="Stajich J.E."/>
            <person name="Barry K."/>
            <person name="Grigoriev I.V."/>
            <person name="Crous P."/>
            <person name="Smith M.E."/>
        </authorList>
    </citation>
    <scope>NUCLEOTIDE SEQUENCE</scope>
    <source>
        <strain evidence="9">RSA 476</strain>
    </source>
</reference>
<dbReference type="InterPro" id="IPR008936">
    <property type="entry name" value="Rho_GTPase_activation_prot"/>
</dbReference>
<dbReference type="SMART" id="SM00132">
    <property type="entry name" value="LIM"/>
    <property type="match status" value="2"/>
</dbReference>
<dbReference type="InterPro" id="IPR000198">
    <property type="entry name" value="RhoGAP_dom"/>
</dbReference>
<evidence type="ECO:0000259" key="6">
    <source>
        <dbReference type="PROSITE" id="PS50023"/>
    </source>
</evidence>
<dbReference type="Pfam" id="PF00130">
    <property type="entry name" value="C1_1"/>
    <property type="match status" value="1"/>
</dbReference>
<dbReference type="PANTHER" id="PTHR46075">
    <property type="entry name" value="CHIMERIN FAMILY MEMBER"/>
    <property type="match status" value="1"/>
</dbReference>
<dbReference type="Pfam" id="PF00620">
    <property type="entry name" value="RhoGAP"/>
    <property type="match status" value="1"/>
</dbReference>
<evidence type="ECO:0000259" key="8">
    <source>
        <dbReference type="PROSITE" id="PS50238"/>
    </source>
</evidence>
<dbReference type="GO" id="GO:0046872">
    <property type="term" value="F:metal ion binding"/>
    <property type="evidence" value="ECO:0007669"/>
    <property type="project" value="UniProtKB-KW"/>
</dbReference>
<feature type="region of interest" description="Disordered" evidence="5">
    <location>
        <begin position="257"/>
        <end position="322"/>
    </location>
</feature>
<keyword evidence="4" id="KW-0440">LIM domain</keyword>
<feature type="compositionally biased region" description="Low complexity" evidence="5">
    <location>
        <begin position="299"/>
        <end position="315"/>
    </location>
</feature>
<dbReference type="SUPFAM" id="SSF57716">
    <property type="entry name" value="Glucocorticoid receptor-like (DNA-binding domain)"/>
    <property type="match status" value="1"/>
</dbReference>
<keyword evidence="3 4" id="KW-0862">Zinc</keyword>
<evidence type="ECO:0000313" key="9">
    <source>
        <dbReference type="EMBL" id="KAJ2860970.1"/>
    </source>
</evidence>
<dbReference type="InterPro" id="IPR002219">
    <property type="entry name" value="PKC_DAG/PE"/>
</dbReference>
<proteinExistence type="predicted"/>
<gene>
    <name evidence="9" type="primary">RGA2</name>
    <name evidence="9" type="ORF">GGH94_005196</name>
</gene>
<dbReference type="GO" id="GO:0007165">
    <property type="term" value="P:signal transduction"/>
    <property type="evidence" value="ECO:0007669"/>
    <property type="project" value="InterPro"/>
</dbReference>
<feature type="compositionally biased region" description="Low complexity" evidence="5">
    <location>
        <begin position="169"/>
        <end position="196"/>
    </location>
</feature>
<evidence type="ECO:0000256" key="2">
    <source>
        <dbReference type="ARBA" id="ARBA00022723"/>
    </source>
</evidence>
<dbReference type="PROSITE" id="PS50081">
    <property type="entry name" value="ZF_DAG_PE_2"/>
    <property type="match status" value="1"/>
</dbReference>
<dbReference type="AlphaFoldDB" id="A0A9W8M2W0"/>
<evidence type="ECO:0000313" key="10">
    <source>
        <dbReference type="Proteomes" id="UP001140074"/>
    </source>
</evidence>
<dbReference type="SMART" id="SM00324">
    <property type="entry name" value="RhoGAP"/>
    <property type="match status" value="1"/>
</dbReference>
<evidence type="ECO:0000256" key="4">
    <source>
        <dbReference type="PROSITE-ProRule" id="PRU00125"/>
    </source>
</evidence>
<organism evidence="9 10">
    <name type="scientific">Coemansia aciculifera</name>
    <dbReference type="NCBI Taxonomy" id="417176"/>
    <lineage>
        <taxon>Eukaryota</taxon>
        <taxon>Fungi</taxon>
        <taxon>Fungi incertae sedis</taxon>
        <taxon>Zoopagomycota</taxon>
        <taxon>Kickxellomycotina</taxon>
        <taxon>Kickxellomycetes</taxon>
        <taxon>Kickxellales</taxon>
        <taxon>Kickxellaceae</taxon>
        <taxon>Coemansia</taxon>
    </lineage>
</organism>
<feature type="region of interest" description="Disordered" evidence="5">
    <location>
        <begin position="149"/>
        <end position="242"/>
    </location>
</feature>
<dbReference type="EMBL" id="JANBUY010000256">
    <property type="protein sequence ID" value="KAJ2860970.1"/>
    <property type="molecule type" value="Genomic_DNA"/>
</dbReference>
<dbReference type="Pfam" id="PF00412">
    <property type="entry name" value="LIM"/>
    <property type="match status" value="2"/>
</dbReference>
<dbReference type="CDD" id="cd00159">
    <property type="entry name" value="RhoGAP"/>
    <property type="match status" value="1"/>
</dbReference>
<dbReference type="GO" id="GO:0005096">
    <property type="term" value="F:GTPase activator activity"/>
    <property type="evidence" value="ECO:0007669"/>
    <property type="project" value="UniProtKB-KW"/>
</dbReference>
<keyword evidence="2 4" id="KW-0479">Metal-binding</keyword>
<dbReference type="SUPFAM" id="SSF57889">
    <property type="entry name" value="Cysteine-rich domain"/>
    <property type="match status" value="1"/>
</dbReference>
<dbReference type="Gene3D" id="2.10.110.10">
    <property type="entry name" value="Cysteine Rich Protein"/>
    <property type="match status" value="2"/>
</dbReference>
<dbReference type="CDD" id="cd08368">
    <property type="entry name" value="LIM"/>
    <property type="match status" value="1"/>
</dbReference>
<feature type="compositionally biased region" description="Basic and acidic residues" evidence="5">
    <location>
        <begin position="663"/>
        <end position="675"/>
    </location>
</feature>
<dbReference type="PROSITE" id="PS00479">
    <property type="entry name" value="ZF_DAG_PE_1"/>
    <property type="match status" value="1"/>
</dbReference>
<sequence>MSEALGTDAGSAPPTADGGDAGVLGAPPKCWGCQKAIDGGSAIQFADGVWHIDCFQCTTCNKIIEFDSNLLFLADGKPICPECSYCCSLCKKPIFDEAIVTVEGTYHSECFRCTNCKQRIQGKSFAKTSQGVIYCVTCYAERRERKKAAKRRREHQQIGEEKMLPSLPAEAEAAAQAAAAQAAESAANTLSPSSVVPSPPPDESGLPRYAQGQQQQSDLRSRRRGMHTSGEFGGGGGAAAASTTELTLTQAIEMIDEPSSGSKDSGNKDAGGSGLTLFPVGSSAESRGGSPNVLRPYEPSSSLASATAASAPTSPMRDNSYSSYRPQGLTLAPITPLHASLSADPIFDLKLAWTEDISSLENNYVRYSMRTPLVAKQTSDVPGSAVSNRSTGFHQSPRRETVAGTATANIDDDVHGRSAAGVSVTSTGSPLLRVASGNRSPALQRTRAASSASALSNFVPPGLRSSARDADSGGRVSPASSQQALPRPSPLAATTDSDPDGKEWLNTASVEQLKEELLVNYGQYCRMEASYQKLKDLYASVIDQLLETRESLHQERSKRIEFESVLRTYHGHAPLDPSVAGEQLGQAKNSAAAVPVAAASGAQRTRNGFGASAGTTDRVDSQQRPTGSSKHHNSSRGNVSKSGGGQVPSVARQPSLRRQRQARKQDTSGADHNDSGSDADDAIITTVPQKATKRFIWPFGSSSHHDHTATVAAGVVAGGKNSIDGSVQHSFHLASTFRAGKCDHCQERLKTFTNSVVRCRNCGFVCHQRCANEVTAACSSGESGIGVSAVGGAGATAAAAGAVGVAGGRAGRGANVAQGSYAGGQVGNDAALVYDPNVPFVADKMFGRALSEQTALEGRSVPWVVRAAIEFIEAEGLTMEGVYRRSGSTMDIRAVQMEITRVATATSNRFNDEPAIAPPDTDVTSVTSVLKQYFRDLPNPLMTSETYHLWVQASNIASAEERVKVYRTISDSMPVPHSETLRYLMTHLKRVADHHQENKMTPNNLSVVFAPNILHMGKNDVLQEMANMSGISRTVSFLIQNAEDIWAPTRFETSGEALKAEPAEAQQQQFARPPMRRLKDMNMLTVNAISSPGSPNAQHPTLPLDIAGTAVEGLGHALENSSLSQSMPSPKELYFGDAVGAGAVPDRLASHHQRNINNSSGVYHKSSFDMPRGNK</sequence>
<dbReference type="SUPFAM" id="SSF48350">
    <property type="entry name" value="GTPase activation domain, GAP"/>
    <property type="match status" value="1"/>
</dbReference>
<dbReference type="InterPro" id="IPR046349">
    <property type="entry name" value="C1-like_sf"/>
</dbReference>
<dbReference type="InterPro" id="IPR001781">
    <property type="entry name" value="Znf_LIM"/>
</dbReference>
<dbReference type="PROSITE" id="PS50238">
    <property type="entry name" value="RHOGAP"/>
    <property type="match status" value="1"/>
</dbReference>
<keyword evidence="10" id="KW-1185">Reference proteome</keyword>
<evidence type="ECO:0000256" key="5">
    <source>
        <dbReference type="SAM" id="MobiDB-lite"/>
    </source>
</evidence>
<dbReference type="PANTHER" id="PTHR46075:SF2">
    <property type="entry name" value="RHO GTPASE ACTIVATING PROTEIN AT 5A, ISOFORM A"/>
    <property type="match status" value="1"/>
</dbReference>
<comment type="caution">
    <text evidence="9">The sequence shown here is derived from an EMBL/GenBank/DDBJ whole genome shotgun (WGS) entry which is preliminary data.</text>
</comment>
<dbReference type="Proteomes" id="UP001140074">
    <property type="component" value="Unassembled WGS sequence"/>
</dbReference>
<dbReference type="InterPro" id="IPR051854">
    <property type="entry name" value="Rho-type_GAP"/>
</dbReference>
<evidence type="ECO:0000259" key="7">
    <source>
        <dbReference type="PROSITE" id="PS50081"/>
    </source>
</evidence>
<name>A0A9W8M2W0_9FUNG</name>
<feature type="compositionally biased region" description="Polar residues" evidence="5">
    <location>
        <begin position="380"/>
        <end position="394"/>
    </location>
</feature>
<accession>A0A9W8M2W0</accession>
<keyword evidence="1" id="KW-0343">GTPase activation</keyword>
<feature type="domain" description="Rho-GAP" evidence="8">
    <location>
        <begin position="848"/>
        <end position="1046"/>
    </location>
</feature>
<feature type="domain" description="LIM zinc-binding" evidence="6">
    <location>
        <begin position="28"/>
        <end position="91"/>
    </location>
</feature>
<feature type="region of interest" description="Disordered" evidence="5">
    <location>
        <begin position="598"/>
        <end position="681"/>
    </location>
</feature>